<evidence type="ECO:0000256" key="4">
    <source>
        <dbReference type="ARBA" id="ARBA00046271"/>
    </source>
</evidence>
<dbReference type="OrthoDB" id="10005898at2759"/>
<dbReference type="eggNOG" id="ENOG502S1P2">
    <property type="taxonomic scope" value="Eukaryota"/>
</dbReference>
<accession>U4LVP1</accession>
<evidence type="ECO:0000256" key="2">
    <source>
        <dbReference type="ARBA" id="ARBA00023136"/>
    </source>
</evidence>
<keyword evidence="1" id="KW-0962">Peroxisome biogenesis</keyword>
<dbReference type="AlphaFoldDB" id="U4LVP1"/>
<evidence type="ECO:0000313" key="5">
    <source>
        <dbReference type="EMBL" id="CCX34732.1"/>
    </source>
</evidence>
<protein>
    <submittedName>
        <fullName evidence="5">Similar to Uncharacterized protein C1F12.04c acc. no. Q10346</fullName>
    </submittedName>
</protein>
<dbReference type="PANTHER" id="PTHR12652:SF25">
    <property type="entry name" value="MICROBODY (PEROXISOME) PROLIFERATION PROTEIN PEROXIN 11C (EUROFUNG)"/>
    <property type="match status" value="1"/>
</dbReference>
<evidence type="ECO:0000256" key="1">
    <source>
        <dbReference type="ARBA" id="ARBA00022593"/>
    </source>
</evidence>
<dbReference type="STRING" id="1076935.U4LVP1"/>
<evidence type="ECO:0000313" key="6">
    <source>
        <dbReference type="Proteomes" id="UP000018144"/>
    </source>
</evidence>
<name>U4LVP1_PYROM</name>
<comment type="subcellular location">
    <subcellularLocation>
        <location evidence="4">Peroxisome membrane</location>
    </subcellularLocation>
</comment>
<proteinExistence type="predicted"/>
<dbReference type="OMA" id="PLCVHWS"/>
<keyword evidence="2" id="KW-0472">Membrane</keyword>
<dbReference type="PANTHER" id="PTHR12652">
    <property type="entry name" value="PEROXISOMAL BIOGENESIS FACTOR 11"/>
    <property type="match status" value="1"/>
</dbReference>
<dbReference type="Proteomes" id="UP000018144">
    <property type="component" value="Unassembled WGS sequence"/>
</dbReference>
<dbReference type="GO" id="GO:0005778">
    <property type="term" value="C:peroxisomal membrane"/>
    <property type="evidence" value="ECO:0007669"/>
    <property type="project" value="UniProtKB-SubCell"/>
</dbReference>
<evidence type="ECO:0000256" key="3">
    <source>
        <dbReference type="ARBA" id="ARBA00023140"/>
    </source>
</evidence>
<keyword evidence="3" id="KW-0576">Peroxisome</keyword>
<organism evidence="5 6">
    <name type="scientific">Pyronema omphalodes (strain CBS 100304)</name>
    <name type="common">Pyronema confluens</name>
    <dbReference type="NCBI Taxonomy" id="1076935"/>
    <lineage>
        <taxon>Eukaryota</taxon>
        <taxon>Fungi</taxon>
        <taxon>Dikarya</taxon>
        <taxon>Ascomycota</taxon>
        <taxon>Pezizomycotina</taxon>
        <taxon>Pezizomycetes</taxon>
        <taxon>Pezizales</taxon>
        <taxon>Pyronemataceae</taxon>
        <taxon>Pyronema</taxon>
    </lineage>
</organism>
<dbReference type="GO" id="GO:0016559">
    <property type="term" value="P:peroxisome fission"/>
    <property type="evidence" value="ECO:0007669"/>
    <property type="project" value="InterPro"/>
</dbReference>
<dbReference type="InterPro" id="IPR008733">
    <property type="entry name" value="PEX11"/>
</dbReference>
<sequence length="253" mass="28589">MSFNKRNPDVFDIVKSQLKLADKKIAHLHRLLQTPAGIDRVLNLLYYLATFTAPQLSRLASDLTVKLPTPIPLFVLTPSSAALNEASVRLRNLSARISDVRMFMRLFGLIGMYQWGKSTLMDPPKDKIMRTLVAGQVIVNTCYQVLENMAYLNKHAVLKFSKRTEGKMWLWSTRCWAAHITLEFLRLERVRMLKGNKGERDYEWIKTWIANAANAPLSLHWSMEKGLIPDTAVGAFGGVAGIIGLTDAWNKCA</sequence>
<gene>
    <name evidence="5" type="ORF">PCON_04239</name>
</gene>
<reference evidence="5 6" key="1">
    <citation type="journal article" date="2013" name="PLoS Genet.">
        <title>The genome and development-dependent transcriptomes of Pyronema confluens: a window into fungal evolution.</title>
        <authorList>
            <person name="Traeger S."/>
            <person name="Altegoer F."/>
            <person name="Freitag M."/>
            <person name="Gabaldon T."/>
            <person name="Kempken F."/>
            <person name="Kumar A."/>
            <person name="Marcet-Houben M."/>
            <person name="Poggeler S."/>
            <person name="Stajich J.E."/>
            <person name="Nowrousian M."/>
        </authorList>
    </citation>
    <scope>NUCLEOTIDE SEQUENCE [LARGE SCALE GENOMIC DNA]</scope>
    <source>
        <strain evidence="6">CBS 100304</strain>
        <tissue evidence="5">Vegetative mycelium</tissue>
    </source>
</reference>
<dbReference type="EMBL" id="HF936612">
    <property type="protein sequence ID" value="CCX34732.1"/>
    <property type="molecule type" value="Genomic_DNA"/>
</dbReference>
<dbReference type="Pfam" id="PF05648">
    <property type="entry name" value="PEX11"/>
    <property type="match status" value="1"/>
</dbReference>
<keyword evidence="6" id="KW-1185">Reference proteome</keyword>